<organism evidence="1 2">
    <name type="scientific">Segatella copri</name>
    <dbReference type="NCBI Taxonomy" id="165179"/>
    <lineage>
        <taxon>Bacteria</taxon>
        <taxon>Pseudomonadati</taxon>
        <taxon>Bacteroidota</taxon>
        <taxon>Bacteroidia</taxon>
        <taxon>Bacteroidales</taxon>
        <taxon>Prevotellaceae</taxon>
        <taxon>Segatella</taxon>
    </lineage>
</organism>
<comment type="caution">
    <text evidence="1">The sequence shown here is derived from an EMBL/GenBank/DDBJ whole genome shotgun (WGS) entry which is preliminary data.</text>
</comment>
<dbReference type="Proteomes" id="UP000286501">
    <property type="component" value="Unassembled WGS sequence"/>
</dbReference>
<dbReference type="RefSeq" id="WP_118200566.1">
    <property type="nucleotide sequence ID" value="NZ_QRIE01000005.1"/>
</dbReference>
<accession>A0A3R6E7W7</accession>
<reference evidence="1 2" key="1">
    <citation type="submission" date="2018-08" db="EMBL/GenBank/DDBJ databases">
        <title>A genome reference for cultivated species of the human gut microbiota.</title>
        <authorList>
            <person name="Zou Y."/>
            <person name="Xue W."/>
            <person name="Luo G."/>
        </authorList>
    </citation>
    <scope>NUCLEOTIDE SEQUENCE [LARGE SCALE GENOMIC DNA]</scope>
    <source>
        <strain evidence="1 2">AM22-1</strain>
    </source>
</reference>
<protein>
    <submittedName>
        <fullName evidence="1">Uncharacterized protein</fullName>
    </submittedName>
</protein>
<name>A0A3R6E7W7_9BACT</name>
<dbReference type="EMBL" id="QRIN01000016">
    <property type="protein sequence ID" value="RHG67100.1"/>
    <property type="molecule type" value="Genomic_DNA"/>
</dbReference>
<dbReference type="AlphaFoldDB" id="A0A3R6E7W7"/>
<evidence type="ECO:0000313" key="1">
    <source>
        <dbReference type="EMBL" id="RHG67100.1"/>
    </source>
</evidence>
<gene>
    <name evidence="1" type="ORF">DW250_05445</name>
</gene>
<evidence type="ECO:0000313" key="2">
    <source>
        <dbReference type="Proteomes" id="UP000286501"/>
    </source>
</evidence>
<sequence length="101" mass="11302">MNKKEKSINSHIDKAIGYSDKAHDELQIALNIALEGKGLSDEEKELLSVGFATGTEEAVERVADGSCNDEYIGAWDSAIRDCRISEVYRMTGEQIREYFNL</sequence>
<proteinExistence type="predicted"/>